<evidence type="ECO:0000256" key="1">
    <source>
        <dbReference type="ARBA" id="ARBA00004651"/>
    </source>
</evidence>
<dbReference type="PROSITE" id="PS50111">
    <property type="entry name" value="CHEMOTAXIS_TRANSDUC_2"/>
    <property type="match status" value="1"/>
</dbReference>
<dbReference type="RefSeq" id="WP_072992770.1">
    <property type="nucleotide sequence ID" value="NZ_FQZB01000021.1"/>
</dbReference>
<dbReference type="OrthoDB" id="369336at2"/>
<dbReference type="SUPFAM" id="SSF58104">
    <property type="entry name" value="Methyl-accepting chemotaxis protein (MCP) signaling domain"/>
    <property type="match status" value="1"/>
</dbReference>
<sequence>MKLKSKFITFFIVFAIVPILLAGIIVEIAISRNIYNDEETRLKVQSEMSKNSIVDTITLLQKIGIDISTRNDINKYLTNVNSGIINEDDKNKLITRFQGDIKRYTDFDDIVLINKNGTALLNAVNTLEGKDLSQMEYYTKMKSSKAITVSKVKKSVASGNPIVIVAIPILENNELKGSLLTSISLTNISKNYINNVKIGETGYVYVVESDGTMLAHPKPEEILNQNFNKVEISKKVLSAKNGFDEYTYNGVSKIISYSTDETLGWTFIANVPLTEVNKISDLTMKIMLIIGAVTIVVVAFFASLIARRLSNPIVKVSEAMRKISEGDLTVTVDIKGKDEIAKMTENINNTLNSLKGSISGVQDTSVVVEENASSLKNSAGQMSSSAGEVASAIQEVARGATDQAAELVDIASVLTTFSEELAIVERSLLNVSMKTDESQYKAVNGKDKIDMLLESITSITSSFNVVTSKINGLSSTVSKIGNITDAINAISEQTNLLALNAAIEAARAGEQGKGFAVVAEEVRKLAEESRNSSEEILLLIKTIANETNDVITTTEDVKVLLTQQKGIAEDTTDSFNNIITSINDITPLMNETKNSLDNANKSKDVVNNKVQGISAVSEEVSASAEEIAASAEELMSSSEQLAEMAGKMDDASENLKTKIDVFKIN</sequence>
<dbReference type="Pfam" id="PF00015">
    <property type="entry name" value="MCPsignal"/>
    <property type="match status" value="1"/>
</dbReference>
<organism evidence="13 14">
    <name type="scientific">Clostridium cavendishii DSM 21758</name>
    <dbReference type="NCBI Taxonomy" id="1121302"/>
    <lineage>
        <taxon>Bacteria</taxon>
        <taxon>Bacillati</taxon>
        <taxon>Bacillota</taxon>
        <taxon>Clostridia</taxon>
        <taxon>Eubacteriales</taxon>
        <taxon>Clostridiaceae</taxon>
        <taxon>Clostridium</taxon>
    </lineage>
</organism>
<dbReference type="GO" id="GO:0007165">
    <property type="term" value="P:signal transduction"/>
    <property type="evidence" value="ECO:0007669"/>
    <property type="project" value="UniProtKB-KW"/>
</dbReference>
<dbReference type="Gene3D" id="3.30.450.20">
    <property type="entry name" value="PAS domain"/>
    <property type="match status" value="1"/>
</dbReference>
<dbReference type="GO" id="GO:0006935">
    <property type="term" value="P:chemotaxis"/>
    <property type="evidence" value="ECO:0007669"/>
    <property type="project" value="UniProtKB-KW"/>
</dbReference>
<dbReference type="SUPFAM" id="SSF103190">
    <property type="entry name" value="Sensory domain-like"/>
    <property type="match status" value="1"/>
</dbReference>
<feature type="domain" description="HAMP" evidence="12">
    <location>
        <begin position="307"/>
        <end position="359"/>
    </location>
</feature>
<dbReference type="CDD" id="cd18773">
    <property type="entry name" value="PDC1_HK_sensor"/>
    <property type="match status" value="1"/>
</dbReference>
<gene>
    <name evidence="13" type="ORF">SAMN02745163_04125</name>
</gene>
<dbReference type="Proteomes" id="UP000184310">
    <property type="component" value="Unassembled WGS sequence"/>
</dbReference>
<evidence type="ECO:0000259" key="11">
    <source>
        <dbReference type="PROSITE" id="PS50111"/>
    </source>
</evidence>
<dbReference type="SMART" id="SM00304">
    <property type="entry name" value="HAMP"/>
    <property type="match status" value="1"/>
</dbReference>
<dbReference type="CDD" id="cd12912">
    <property type="entry name" value="PDC2_MCP_like"/>
    <property type="match status" value="1"/>
</dbReference>
<keyword evidence="14" id="KW-1185">Reference proteome</keyword>
<evidence type="ECO:0000256" key="10">
    <source>
        <dbReference type="SAM" id="Phobius"/>
    </source>
</evidence>
<evidence type="ECO:0000256" key="7">
    <source>
        <dbReference type="ARBA" id="ARBA00023224"/>
    </source>
</evidence>
<dbReference type="InterPro" id="IPR033479">
    <property type="entry name" value="dCache_1"/>
</dbReference>
<dbReference type="Gene3D" id="6.10.340.10">
    <property type="match status" value="1"/>
</dbReference>
<evidence type="ECO:0000256" key="3">
    <source>
        <dbReference type="ARBA" id="ARBA00022500"/>
    </source>
</evidence>
<comment type="similarity">
    <text evidence="8">Belongs to the methyl-accepting chemotaxis (MCP) protein family.</text>
</comment>
<reference evidence="13 14" key="1">
    <citation type="submission" date="2016-11" db="EMBL/GenBank/DDBJ databases">
        <authorList>
            <person name="Jaros S."/>
            <person name="Januszkiewicz K."/>
            <person name="Wedrychowicz H."/>
        </authorList>
    </citation>
    <scope>NUCLEOTIDE SEQUENCE [LARGE SCALE GENOMIC DNA]</scope>
    <source>
        <strain evidence="13 14">DSM 21758</strain>
    </source>
</reference>
<feature type="transmembrane region" description="Helical" evidence="10">
    <location>
        <begin position="286"/>
        <end position="306"/>
    </location>
</feature>
<dbReference type="EMBL" id="FQZB01000021">
    <property type="protein sequence ID" value="SHK60916.1"/>
    <property type="molecule type" value="Genomic_DNA"/>
</dbReference>
<dbReference type="InterPro" id="IPR004089">
    <property type="entry name" value="MCPsignal_dom"/>
</dbReference>
<proteinExistence type="inferred from homology"/>
<keyword evidence="4 10" id="KW-0812">Transmembrane</keyword>
<protein>
    <submittedName>
        <fullName evidence="13">Methyl-accepting chemotaxis protein</fullName>
    </submittedName>
</protein>
<keyword evidence="7 9" id="KW-0807">Transducer</keyword>
<dbReference type="PANTHER" id="PTHR32089">
    <property type="entry name" value="METHYL-ACCEPTING CHEMOTAXIS PROTEIN MCPB"/>
    <property type="match status" value="1"/>
</dbReference>
<comment type="subcellular location">
    <subcellularLocation>
        <location evidence="1">Cell membrane</location>
        <topology evidence="1">Multi-pass membrane protein</topology>
    </subcellularLocation>
</comment>
<dbReference type="InterPro" id="IPR003660">
    <property type="entry name" value="HAMP_dom"/>
</dbReference>
<keyword evidence="3" id="KW-0145">Chemotaxis</keyword>
<evidence type="ECO:0000256" key="8">
    <source>
        <dbReference type="ARBA" id="ARBA00029447"/>
    </source>
</evidence>
<dbReference type="Gene3D" id="1.10.287.950">
    <property type="entry name" value="Methyl-accepting chemotaxis protein"/>
    <property type="match status" value="1"/>
</dbReference>
<evidence type="ECO:0000259" key="12">
    <source>
        <dbReference type="PROSITE" id="PS50885"/>
    </source>
</evidence>
<dbReference type="SMART" id="SM00283">
    <property type="entry name" value="MA"/>
    <property type="match status" value="1"/>
</dbReference>
<dbReference type="CDD" id="cd06225">
    <property type="entry name" value="HAMP"/>
    <property type="match status" value="1"/>
</dbReference>
<evidence type="ECO:0000256" key="4">
    <source>
        <dbReference type="ARBA" id="ARBA00022692"/>
    </source>
</evidence>
<dbReference type="PROSITE" id="PS50885">
    <property type="entry name" value="HAMP"/>
    <property type="match status" value="1"/>
</dbReference>
<dbReference type="STRING" id="1121302.SAMN02745163_04125"/>
<name>A0A1M6TVG1_9CLOT</name>
<evidence type="ECO:0000256" key="5">
    <source>
        <dbReference type="ARBA" id="ARBA00022989"/>
    </source>
</evidence>
<keyword evidence="5 10" id="KW-1133">Transmembrane helix</keyword>
<evidence type="ECO:0000313" key="14">
    <source>
        <dbReference type="Proteomes" id="UP000184310"/>
    </source>
</evidence>
<evidence type="ECO:0000256" key="2">
    <source>
        <dbReference type="ARBA" id="ARBA00022475"/>
    </source>
</evidence>
<evidence type="ECO:0000313" key="13">
    <source>
        <dbReference type="EMBL" id="SHK60916.1"/>
    </source>
</evidence>
<dbReference type="PANTHER" id="PTHR32089:SF112">
    <property type="entry name" value="LYSOZYME-LIKE PROTEIN-RELATED"/>
    <property type="match status" value="1"/>
</dbReference>
<dbReference type="Pfam" id="PF00672">
    <property type="entry name" value="HAMP"/>
    <property type="match status" value="1"/>
</dbReference>
<feature type="domain" description="Methyl-accepting transducer" evidence="11">
    <location>
        <begin position="378"/>
        <end position="628"/>
    </location>
</feature>
<dbReference type="GO" id="GO:0005886">
    <property type="term" value="C:plasma membrane"/>
    <property type="evidence" value="ECO:0007669"/>
    <property type="project" value="UniProtKB-SubCell"/>
</dbReference>
<evidence type="ECO:0000256" key="9">
    <source>
        <dbReference type="PROSITE-ProRule" id="PRU00284"/>
    </source>
</evidence>
<feature type="transmembrane region" description="Helical" evidence="10">
    <location>
        <begin position="7"/>
        <end position="30"/>
    </location>
</feature>
<keyword evidence="6 10" id="KW-0472">Membrane</keyword>
<accession>A0A1M6TVG1</accession>
<dbReference type="AlphaFoldDB" id="A0A1M6TVG1"/>
<dbReference type="InterPro" id="IPR029151">
    <property type="entry name" value="Sensor-like_sf"/>
</dbReference>
<evidence type="ECO:0000256" key="6">
    <source>
        <dbReference type="ARBA" id="ARBA00023136"/>
    </source>
</evidence>
<keyword evidence="2" id="KW-1003">Cell membrane</keyword>
<dbReference type="Pfam" id="PF02743">
    <property type="entry name" value="dCache_1"/>
    <property type="match status" value="1"/>
</dbReference>